<proteinExistence type="predicted"/>
<name>A0A1G4IBM4_TRYEQ</name>
<sequence>MPADEAQQAPPPLPITFTTPTLFLLLLVLLQLYQICVLVNADDSRKVTVKAISLLYNRKWDVKVVNAVNVGFNASLVARNWTVALGVNVEVARSPSYVINLVQFLNDYPKALNGDDANKLYNTLEGNQLVGFGPMTV</sequence>
<keyword evidence="1" id="KW-0812">Transmembrane</keyword>
<protein>
    <submittedName>
        <fullName evidence="2">Uncharacterized protein</fullName>
    </submittedName>
</protein>
<gene>
    <name evidence="2" type="ORF">TEOVI_000109800</name>
</gene>
<comment type="caution">
    <text evidence="2">The sequence shown here is derived from an EMBL/GenBank/DDBJ whole genome shotgun (WGS) entry which is preliminary data.</text>
</comment>
<keyword evidence="3" id="KW-1185">Reference proteome</keyword>
<dbReference type="AlphaFoldDB" id="A0A1G4IBM4"/>
<evidence type="ECO:0000313" key="3">
    <source>
        <dbReference type="Proteomes" id="UP000195570"/>
    </source>
</evidence>
<keyword evidence="1" id="KW-0472">Membrane</keyword>
<evidence type="ECO:0000256" key="1">
    <source>
        <dbReference type="SAM" id="Phobius"/>
    </source>
</evidence>
<accession>A0A1G4IBM4</accession>
<dbReference type="EMBL" id="CZPT02001245">
    <property type="protein sequence ID" value="SCU69532.1"/>
    <property type="molecule type" value="Genomic_DNA"/>
</dbReference>
<dbReference type="VEuPathDB" id="TriTrypDB:TEOVI_000109800"/>
<dbReference type="GeneID" id="92375038"/>
<reference evidence="2" key="1">
    <citation type="submission" date="2016-09" db="EMBL/GenBank/DDBJ databases">
        <authorList>
            <person name="Hebert L."/>
            <person name="Moumen B."/>
        </authorList>
    </citation>
    <scope>NUCLEOTIDE SEQUENCE [LARGE SCALE GENOMIC DNA]</scope>
    <source>
        <strain evidence="2">OVI</strain>
    </source>
</reference>
<dbReference type="RefSeq" id="XP_067080484.1">
    <property type="nucleotide sequence ID" value="XM_067224383.1"/>
</dbReference>
<feature type="transmembrane region" description="Helical" evidence="1">
    <location>
        <begin position="20"/>
        <end position="41"/>
    </location>
</feature>
<keyword evidence="1" id="KW-1133">Transmembrane helix</keyword>
<dbReference type="Proteomes" id="UP000195570">
    <property type="component" value="Unassembled WGS sequence"/>
</dbReference>
<evidence type="ECO:0000313" key="2">
    <source>
        <dbReference type="EMBL" id="SCU69532.1"/>
    </source>
</evidence>
<organism evidence="2 3">
    <name type="scientific">Trypanosoma equiperdum</name>
    <dbReference type="NCBI Taxonomy" id="5694"/>
    <lineage>
        <taxon>Eukaryota</taxon>
        <taxon>Discoba</taxon>
        <taxon>Euglenozoa</taxon>
        <taxon>Kinetoplastea</taxon>
        <taxon>Metakinetoplastina</taxon>
        <taxon>Trypanosomatida</taxon>
        <taxon>Trypanosomatidae</taxon>
        <taxon>Trypanosoma</taxon>
    </lineage>
</organism>